<name>A0A166I8Q2_NODSP</name>
<feature type="transmembrane region" description="Helical" evidence="1">
    <location>
        <begin position="36"/>
        <end position="59"/>
    </location>
</feature>
<evidence type="ECO:0000313" key="3">
    <source>
        <dbReference type="Proteomes" id="UP000076555"/>
    </source>
</evidence>
<dbReference type="Proteomes" id="UP000076555">
    <property type="component" value="Unassembled WGS sequence"/>
</dbReference>
<reference evidence="2 3" key="1">
    <citation type="submission" date="2016-04" db="EMBL/GenBank/DDBJ databases">
        <title>Draft Genome Assembly of the Bloom-forming Cyanobacterium Nodularia spumigena Strain CENA596 in Shrimp Production Ponds.</title>
        <authorList>
            <person name="Popin R.V."/>
            <person name="Rigonato J."/>
            <person name="Abreu V.A."/>
            <person name="Andreote A.P."/>
            <person name="Silveira S.B."/>
            <person name="Odebrecht C."/>
            <person name="Fiore M.F."/>
        </authorList>
    </citation>
    <scope>NUCLEOTIDE SEQUENCE [LARGE SCALE GENOMIC DNA]</scope>
    <source>
        <strain evidence="2 3">CENA596</strain>
    </source>
</reference>
<evidence type="ECO:0000256" key="1">
    <source>
        <dbReference type="SAM" id="Phobius"/>
    </source>
</evidence>
<keyword evidence="1" id="KW-0472">Membrane</keyword>
<comment type="caution">
    <text evidence="2">The sequence shown here is derived from an EMBL/GenBank/DDBJ whole genome shotgun (WGS) entry which is preliminary data.</text>
</comment>
<keyword evidence="1" id="KW-1133">Transmembrane helix</keyword>
<accession>A0A166I8Q2</accession>
<protein>
    <submittedName>
        <fullName evidence="2">Uncharacterized protein</fullName>
    </submittedName>
</protein>
<organism evidence="2 3">
    <name type="scientific">Nodularia spumigena CENA596</name>
    <dbReference type="NCBI Taxonomy" id="1819295"/>
    <lineage>
        <taxon>Bacteria</taxon>
        <taxon>Bacillati</taxon>
        <taxon>Cyanobacteriota</taxon>
        <taxon>Cyanophyceae</taxon>
        <taxon>Nostocales</taxon>
        <taxon>Nodulariaceae</taxon>
        <taxon>Nodularia</taxon>
    </lineage>
</organism>
<dbReference type="RefSeq" id="WP_063874264.1">
    <property type="nucleotide sequence ID" value="NZ_CAWMRI010000265.1"/>
</dbReference>
<keyword evidence="1" id="KW-0812">Transmembrane</keyword>
<proteinExistence type="predicted"/>
<dbReference type="AlphaFoldDB" id="A0A166I8Q2"/>
<sequence length="60" mass="6868">MLKHFAVTFHPNGELLAVEQHSQTLEFPLALMVKHWYRLVMTKGSFGGIYILTTCLFVMA</sequence>
<evidence type="ECO:0000313" key="2">
    <source>
        <dbReference type="EMBL" id="KZL48070.1"/>
    </source>
</evidence>
<gene>
    <name evidence="2" type="ORF">A2T98_19970</name>
</gene>
<dbReference type="EMBL" id="LWAJ01000265">
    <property type="protein sequence ID" value="KZL48070.1"/>
    <property type="molecule type" value="Genomic_DNA"/>
</dbReference>